<evidence type="ECO:0000256" key="1">
    <source>
        <dbReference type="ARBA" id="ARBA00004141"/>
    </source>
</evidence>
<dbReference type="InterPro" id="IPR027256">
    <property type="entry name" value="P-typ_ATPase_IB"/>
</dbReference>
<keyword evidence="9 12" id="KW-0472">Membrane</keyword>
<keyword evidence="12" id="KW-1003">Cell membrane</keyword>
<evidence type="ECO:0000256" key="13">
    <source>
        <dbReference type="SAM" id="MobiDB-lite"/>
    </source>
</evidence>
<evidence type="ECO:0000313" key="15">
    <source>
        <dbReference type="EMBL" id="CAM76905.1"/>
    </source>
</evidence>
<dbReference type="PROSITE" id="PS50846">
    <property type="entry name" value="HMA_2"/>
    <property type="match status" value="1"/>
</dbReference>
<organism evidence="15">
    <name type="scientific">Magnetospirillum gryphiswaldense</name>
    <dbReference type="NCBI Taxonomy" id="55518"/>
    <lineage>
        <taxon>Bacteria</taxon>
        <taxon>Pseudomonadati</taxon>
        <taxon>Pseudomonadota</taxon>
        <taxon>Alphaproteobacteria</taxon>
        <taxon>Rhodospirillales</taxon>
        <taxon>Rhodospirillaceae</taxon>
        <taxon>Magnetospirillum</taxon>
    </lineage>
</organism>
<dbReference type="GO" id="GO:0005524">
    <property type="term" value="F:ATP binding"/>
    <property type="evidence" value="ECO:0007669"/>
    <property type="project" value="UniProtKB-UniRule"/>
</dbReference>
<dbReference type="PANTHER" id="PTHR48085:SF5">
    <property type="entry name" value="CADMIUM_ZINC-TRANSPORTING ATPASE HMA4-RELATED"/>
    <property type="match status" value="1"/>
</dbReference>
<dbReference type="Pfam" id="PF00122">
    <property type="entry name" value="E1-E2_ATPase"/>
    <property type="match status" value="1"/>
</dbReference>
<dbReference type="InterPro" id="IPR051014">
    <property type="entry name" value="Cation_Transport_ATPase_IB"/>
</dbReference>
<sequence length="769" mass="79025">MSEAKSCCTSKCCGGGASSVLPPVLLPVLPAVLPTAALQPPRPGKSRAFRITGMCCVEEVRTLKAAVGPLAGGDERLSFDLLNGKMTVRADIDADAVIAAVSRTGMGAELWECTSVAERDKANSSRRLFQAVLAGLSGGAALLGLILDQAVQVPLPAQIAEAVAVAVGLWMVLPKALHAIRSLRPDMNLLMSVAVFGAMALGDWMEAATVSALFALSLALESWSAERARRAIASLMDLTPPMARVKGADGAESLAAPEDVPVGAVFVVLPGERIPLDGRVLVGESMVDQAPITGESVPVLKSVGTEVFAGTINADGVLEVQNLKPASETTLAKVARLVEEAQGKRSKVERWVDRFAAIYTPVVLAGAVAVAVLPPLALGLDWSEWIYRSLVLLVISCPCALVISTPLTVVAAMASAARAGVLVKGGEYLETASRLSAIAFDKTGTMTLGRPGVERVIALDGGDEGRILRLAAALEARSTHPLGRAILDHAAAGGIAPTPAESVQSLPGKGMCGVVDGEAVWLGSHRYAVERGAETPAVREAALALAEGGRSVVAVGDAAGVRGLIALSDPIRPEAATALAALRRAGVGKLIMLTGDNAATGDRVGAALGFDLVLAELLPEDKSEAVDDLARQFGTVAMVGDGVNDAPAMARSSLGIAMGAAGTDTAIETSDLALMSDDLTRLAWLIGHSRRMMTVIRQNIGFAIALKAVFMVLAVLDIATLWGAIAADMGAALLVAFNGLRLLKAGATPRSDEGVGLSSSSNALKPGLV</sequence>
<reference evidence="15" key="1">
    <citation type="journal article" date="2007" name="J. Bacteriol.">
        <title>Comparative genome analysis of four magnetotactic bacteria reveals a complex set of group-specific genes implicated in magnetosome biomineralization and function.</title>
        <authorList>
            <person name="Richter M."/>
            <person name="Kube M."/>
            <person name="Bazylinski D.A."/>
            <person name="Lombardot T."/>
            <person name="Gloeckner F.O."/>
            <person name="Reinhardt R."/>
            <person name="Schueler D."/>
        </authorList>
    </citation>
    <scope>NUCLEOTIDE SEQUENCE</scope>
    <source>
        <strain evidence="15">MSR-1</strain>
    </source>
</reference>
<comment type="catalytic activity">
    <reaction evidence="11">
        <text>Zn(2+)(in) + ATP + H2O = Zn(2+)(out) + ADP + phosphate + H(+)</text>
        <dbReference type="Rhea" id="RHEA:20621"/>
        <dbReference type="ChEBI" id="CHEBI:15377"/>
        <dbReference type="ChEBI" id="CHEBI:15378"/>
        <dbReference type="ChEBI" id="CHEBI:29105"/>
        <dbReference type="ChEBI" id="CHEBI:30616"/>
        <dbReference type="ChEBI" id="CHEBI:43474"/>
        <dbReference type="ChEBI" id="CHEBI:456216"/>
        <dbReference type="EC" id="7.2.2.12"/>
    </reaction>
</comment>
<feature type="domain" description="HMA" evidence="14">
    <location>
        <begin position="45"/>
        <end position="109"/>
    </location>
</feature>
<dbReference type="InterPro" id="IPR044492">
    <property type="entry name" value="P_typ_ATPase_HD_dom"/>
</dbReference>
<dbReference type="InterPro" id="IPR008250">
    <property type="entry name" value="ATPase_P-typ_transduc_dom_A_sf"/>
</dbReference>
<evidence type="ECO:0000256" key="10">
    <source>
        <dbReference type="ARBA" id="ARBA00039097"/>
    </source>
</evidence>
<dbReference type="InterPro" id="IPR059000">
    <property type="entry name" value="ATPase_P-type_domA"/>
</dbReference>
<dbReference type="Gene3D" id="3.30.70.100">
    <property type="match status" value="1"/>
</dbReference>
<dbReference type="PRINTS" id="PR00119">
    <property type="entry name" value="CATATPASE"/>
</dbReference>
<dbReference type="Pfam" id="PF00702">
    <property type="entry name" value="Hydrolase"/>
    <property type="match status" value="1"/>
</dbReference>
<keyword evidence="4 12" id="KW-0479">Metal-binding</keyword>
<comment type="similarity">
    <text evidence="2 12">Belongs to the cation transport ATPase (P-type) (TC 3.A.3) family. Type IB subfamily.</text>
</comment>
<keyword evidence="7" id="KW-1278">Translocase</keyword>
<evidence type="ECO:0000256" key="7">
    <source>
        <dbReference type="ARBA" id="ARBA00022967"/>
    </source>
</evidence>
<dbReference type="GO" id="GO:0046872">
    <property type="term" value="F:metal ion binding"/>
    <property type="evidence" value="ECO:0007669"/>
    <property type="project" value="UniProtKB-KW"/>
</dbReference>
<feature type="transmembrane region" description="Helical" evidence="12">
    <location>
        <begin position="128"/>
        <end position="147"/>
    </location>
</feature>
<keyword evidence="8 12" id="KW-1133">Transmembrane helix</keyword>
<dbReference type="PROSITE" id="PS00154">
    <property type="entry name" value="ATPASE_E1_E2"/>
    <property type="match status" value="1"/>
</dbReference>
<dbReference type="EMBL" id="CU459003">
    <property type="protein sequence ID" value="CAM76905.1"/>
    <property type="molecule type" value="Genomic_DNA"/>
</dbReference>
<dbReference type="SFLD" id="SFLDS00003">
    <property type="entry name" value="Haloacid_Dehalogenase"/>
    <property type="match status" value="1"/>
</dbReference>
<evidence type="ECO:0000256" key="6">
    <source>
        <dbReference type="ARBA" id="ARBA00022840"/>
    </source>
</evidence>
<dbReference type="GO" id="GO:0016463">
    <property type="term" value="F:P-type zinc transporter activity"/>
    <property type="evidence" value="ECO:0007669"/>
    <property type="project" value="UniProtKB-EC"/>
</dbReference>
<dbReference type="FunFam" id="2.70.150.10:FF:000002">
    <property type="entry name" value="Copper-transporting ATPase 1, putative"/>
    <property type="match status" value="1"/>
</dbReference>
<dbReference type="InterPro" id="IPR023214">
    <property type="entry name" value="HAD_sf"/>
</dbReference>
<dbReference type="PRINTS" id="PR00941">
    <property type="entry name" value="CDATPASE"/>
</dbReference>
<dbReference type="InterPro" id="IPR036163">
    <property type="entry name" value="HMA_dom_sf"/>
</dbReference>
<evidence type="ECO:0000256" key="5">
    <source>
        <dbReference type="ARBA" id="ARBA00022741"/>
    </source>
</evidence>
<feature type="transmembrane region" description="Helical" evidence="12">
    <location>
        <begin position="153"/>
        <end position="173"/>
    </location>
</feature>
<evidence type="ECO:0000259" key="14">
    <source>
        <dbReference type="PROSITE" id="PS50846"/>
    </source>
</evidence>
<dbReference type="PANTHER" id="PTHR48085">
    <property type="entry name" value="CADMIUM/ZINC-TRANSPORTING ATPASE HMA2-RELATED"/>
    <property type="match status" value="1"/>
</dbReference>
<dbReference type="InterPro" id="IPR018303">
    <property type="entry name" value="ATPase_P-typ_P_site"/>
</dbReference>
<dbReference type="SUPFAM" id="SSF55008">
    <property type="entry name" value="HMA, heavy metal-associated domain"/>
    <property type="match status" value="1"/>
</dbReference>
<accession>A4U1Z8</accession>
<dbReference type="SFLD" id="SFLDF00027">
    <property type="entry name" value="p-type_atpase"/>
    <property type="match status" value="1"/>
</dbReference>
<proteinExistence type="inferred from homology"/>
<feature type="region of interest" description="Disordered" evidence="13">
    <location>
        <begin position="749"/>
        <end position="769"/>
    </location>
</feature>
<keyword evidence="3 12" id="KW-0812">Transmembrane</keyword>
<dbReference type="SUPFAM" id="SSF81653">
    <property type="entry name" value="Calcium ATPase, transduction domain A"/>
    <property type="match status" value="1"/>
</dbReference>
<keyword evidence="6 12" id="KW-0067">ATP-binding</keyword>
<dbReference type="InterPro" id="IPR006121">
    <property type="entry name" value="HMA_dom"/>
</dbReference>
<dbReference type="SUPFAM" id="SSF56784">
    <property type="entry name" value="HAD-like"/>
    <property type="match status" value="1"/>
</dbReference>
<dbReference type="GO" id="GO:0005886">
    <property type="term" value="C:plasma membrane"/>
    <property type="evidence" value="ECO:0007669"/>
    <property type="project" value="UniProtKB-SubCell"/>
</dbReference>
<dbReference type="InterPro" id="IPR001757">
    <property type="entry name" value="P_typ_ATPase"/>
</dbReference>
<dbReference type="EC" id="7.2.2.12" evidence="10"/>
<protein>
    <recommendedName>
        <fullName evidence="10">P-type Zn(2+) transporter</fullName>
        <ecNumber evidence="10">7.2.2.12</ecNumber>
    </recommendedName>
</protein>
<dbReference type="InterPro" id="IPR036412">
    <property type="entry name" value="HAD-like_sf"/>
</dbReference>
<dbReference type="InterPro" id="IPR023298">
    <property type="entry name" value="ATPase_P-typ_TM_dom_sf"/>
</dbReference>
<dbReference type="InterPro" id="IPR023299">
    <property type="entry name" value="ATPase_P-typ_cyto_dom_N"/>
</dbReference>
<evidence type="ECO:0000256" key="12">
    <source>
        <dbReference type="RuleBase" id="RU362081"/>
    </source>
</evidence>
<dbReference type="GO" id="GO:0016887">
    <property type="term" value="F:ATP hydrolysis activity"/>
    <property type="evidence" value="ECO:0007669"/>
    <property type="project" value="InterPro"/>
</dbReference>
<evidence type="ECO:0000256" key="11">
    <source>
        <dbReference type="ARBA" id="ARBA00047308"/>
    </source>
</evidence>
<dbReference type="Gene3D" id="3.40.50.1000">
    <property type="entry name" value="HAD superfamily/HAD-like"/>
    <property type="match status" value="1"/>
</dbReference>
<evidence type="ECO:0000256" key="3">
    <source>
        <dbReference type="ARBA" id="ARBA00022692"/>
    </source>
</evidence>
<dbReference type="NCBIfam" id="TIGR01525">
    <property type="entry name" value="ATPase-IB_hvy"/>
    <property type="match status" value="1"/>
</dbReference>
<dbReference type="SUPFAM" id="SSF81665">
    <property type="entry name" value="Calcium ATPase, transmembrane domain M"/>
    <property type="match status" value="1"/>
</dbReference>
<evidence type="ECO:0000256" key="9">
    <source>
        <dbReference type="ARBA" id="ARBA00023136"/>
    </source>
</evidence>
<comment type="subcellular location">
    <subcellularLocation>
        <location evidence="12">Cell membrane</location>
    </subcellularLocation>
    <subcellularLocation>
        <location evidence="1">Membrane</location>
        <topology evidence="1">Multi-pass membrane protein</topology>
    </subcellularLocation>
</comment>
<evidence type="ECO:0000256" key="8">
    <source>
        <dbReference type="ARBA" id="ARBA00022989"/>
    </source>
</evidence>
<dbReference type="Gene3D" id="3.40.1110.10">
    <property type="entry name" value="Calcium-transporting ATPase, cytoplasmic domain N"/>
    <property type="match status" value="1"/>
</dbReference>
<gene>
    <name evidence="15" type="ORF">MGR_0905</name>
</gene>
<feature type="transmembrane region" description="Helical" evidence="12">
    <location>
        <begin position="390"/>
        <end position="414"/>
    </location>
</feature>
<feature type="transmembrane region" description="Helical" evidence="12">
    <location>
        <begin position="699"/>
        <end position="716"/>
    </location>
</feature>
<dbReference type="NCBIfam" id="TIGR01494">
    <property type="entry name" value="ATPase_P-type"/>
    <property type="match status" value="1"/>
</dbReference>
<evidence type="ECO:0000256" key="4">
    <source>
        <dbReference type="ARBA" id="ARBA00022723"/>
    </source>
</evidence>
<name>A4U1Z8_9PROT</name>
<keyword evidence="5 12" id="KW-0547">Nucleotide-binding</keyword>
<evidence type="ECO:0000256" key="2">
    <source>
        <dbReference type="ARBA" id="ARBA00006024"/>
    </source>
</evidence>
<dbReference type="AlphaFoldDB" id="A4U1Z8"/>
<feature type="transmembrane region" description="Helical" evidence="12">
    <location>
        <begin position="355"/>
        <end position="378"/>
    </location>
</feature>
<dbReference type="SFLD" id="SFLDG00002">
    <property type="entry name" value="C1.7:_P-type_atpase_like"/>
    <property type="match status" value="1"/>
</dbReference>
<dbReference type="Gene3D" id="2.70.150.10">
    <property type="entry name" value="Calcium-transporting ATPase, cytoplasmic transduction domain A"/>
    <property type="match status" value="1"/>
</dbReference>